<sequence>MKEKISKKEFKIVFSLGSVFTLRTFSTFMTLPVIVSYGGNLKDSTGFLLGLAIGIYGLTQAVFQIPIGMISDRFGRKKLIMVGLFIFITGSVVSAFSKSIWGLIIGRALQGSGAISSAMIANISDSIRERNRIKMKVTIGINFFFIFILAIIFSPIITYFVGLRGLFFISSIFAIMSMLIVVFFIPDQKLLTELKSQNQFFKISMKNIIKNHRLMKLNFGICFLHILLISDFTVLPLTISSKGFLPIEKNWKLYLIILFLSFMIALIISTALEKTKKIKQALLVCTILFIFSEIIFMSSFSRFFIFSFGLQIFLIAFNIMETLIQTLAKKEYFLQQKYIAMGMYYSFQCFGIMIGGILGGWLLEYQGIHSVFILCIIVSLIWIFIGLSFYYPEDAEILDLKVKELNNKRYDLNLMKDRITSEDVIQELLLDKKNENLRQNR</sequence>
<feature type="transmembrane region" description="Helical" evidence="7">
    <location>
        <begin position="79"/>
        <end position="96"/>
    </location>
</feature>
<keyword evidence="4 7" id="KW-0812">Transmembrane</keyword>
<gene>
    <name evidence="9" type="ORF">AOQ87_01900</name>
</gene>
<feature type="domain" description="Major facilitator superfamily (MFS) profile" evidence="8">
    <location>
        <begin position="12"/>
        <end position="394"/>
    </location>
</feature>
<dbReference type="AlphaFoldDB" id="A0A1V0HL06"/>
<feature type="transmembrane region" description="Helical" evidence="7">
    <location>
        <begin position="217"/>
        <end position="239"/>
    </location>
</feature>
<keyword evidence="2" id="KW-0813">Transport</keyword>
<feature type="transmembrane region" description="Helical" evidence="7">
    <location>
        <begin position="303"/>
        <end position="324"/>
    </location>
</feature>
<proteinExistence type="predicted"/>
<dbReference type="InterPro" id="IPR005829">
    <property type="entry name" value="Sugar_transporter_CS"/>
</dbReference>
<dbReference type="PROSITE" id="PS00216">
    <property type="entry name" value="SUGAR_TRANSPORT_1"/>
    <property type="match status" value="1"/>
</dbReference>
<reference evidence="9 10" key="1">
    <citation type="submission" date="2015-10" db="EMBL/GenBank/DDBJ databases">
        <title>Survey of human and primate louse endosymbionts.</title>
        <authorList>
            <person name="Boyd B.M."/>
        </authorList>
    </citation>
    <scope>NUCLEOTIDE SEQUENCE [LARGE SCALE GENOMIC DNA]</scope>
    <source>
        <strain evidence="9 10">PTSK</strain>
    </source>
</reference>
<dbReference type="RefSeq" id="WP_080626608.1">
    <property type="nucleotide sequence ID" value="NZ_CP012839.1"/>
</dbReference>
<dbReference type="InterPro" id="IPR050171">
    <property type="entry name" value="MFS_Transporters"/>
</dbReference>
<dbReference type="GO" id="GO:0022857">
    <property type="term" value="F:transmembrane transporter activity"/>
    <property type="evidence" value="ECO:0007669"/>
    <property type="project" value="InterPro"/>
</dbReference>
<evidence type="ECO:0000256" key="1">
    <source>
        <dbReference type="ARBA" id="ARBA00004651"/>
    </source>
</evidence>
<keyword evidence="5 7" id="KW-1133">Transmembrane helix</keyword>
<dbReference type="Gene3D" id="1.20.1250.20">
    <property type="entry name" value="MFS general substrate transporter like domains"/>
    <property type="match status" value="1"/>
</dbReference>
<feature type="transmembrane region" description="Helical" evidence="7">
    <location>
        <begin position="12"/>
        <end position="35"/>
    </location>
</feature>
<dbReference type="GO" id="GO:0005886">
    <property type="term" value="C:plasma membrane"/>
    <property type="evidence" value="ECO:0007669"/>
    <property type="project" value="UniProtKB-SubCell"/>
</dbReference>
<dbReference type="KEGG" id="rped:AOQ87_01900"/>
<accession>A0A1V0HL06</accession>
<keyword evidence="3" id="KW-1003">Cell membrane</keyword>
<feature type="transmembrane region" description="Helical" evidence="7">
    <location>
        <begin position="251"/>
        <end position="269"/>
    </location>
</feature>
<dbReference type="InterPro" id="IPR011701">
    <property type="entry name" value="MFS"/>
</dbReference>
<evidence type="ECO:0000313" key="9">
    <source>
        <dbReference type="EMBL" id="ARC53401.1"/>
    </source>
</evidence>
<keyword evidence="6 7" id="KW-0472">Membrane</keyword>
<evidence type="ECO:0000259" key="8">
    <source>
        <dbReference type="PROSITE" id="PS50850"/>
    </source>
</evidence>
<feature type="transmembrane region" description="Helical" evidence="7">
    <location>
        <begin position="166"/>
        <end position="185"/>
    </location>
</feature>
<comment type="subcellular location">
    <subcellularLocation>
        <location evidence="1">Cell membrane</location>
        <topology evidence="1">Multi-pass membrane protein</topology>
    </subcellularLocation>
</comment>
<dbReference type="STRING" id="428411.AOQ87_01900"/>
<evidence type="ECO:0000256" key="6">
    <source>
        <dbReference type="ARBA" id="ARBA00023136"/>
    </source>
</evidence>
<dbReference type="SUPFAM" id="SSF103473">
    <property type="entry name" value="MFS general substrate transporter"/>
    <property type="match status" value="1"/>
</dbReference>
<dbReference type="PROSITE" id="PS50850">
    <property type="entry name" value="MFS"/>
    <property type="match status" value="1"/>
</dbReference>
<feature type="transmembrane region" description="Helical" evidence="7">
    <location>
        <begin position="139"/>
        <end position="160"/>
    </location>
</feature>
<dbReference type="EMBL" id="CP012839">
    <property type="protein sequence ID" value="ARC53401.1"/>
    <property type="molecule type" value="Genomic_DNA"/>
</dbReference>
<dbReference type="InterPro" id="IPR020846">
    <property type="entry name" value="MFS_dom"/>
</dbReference>
<evidence type="ECO:0000256" key="4">
    <source>
        <dbReference type="ARBA" id="ARBA00022692"/>
    </source>
</evidence>
<dbReference type="PANTHER" id="PTHR23517:SF2">
    <property type="entry name" value="MULTIDRUG RESISTANCE PROTEIN MDTH"/>
    <property type="match status" value="1"/>
</dbReference>
<feature type="transmembrane region" description="Helical" evidence="7">
    <location>
        <begin position="47"/>
        <end position="67"/>
    </location>
</feature>
<evidence type="ECO:0000313" key="10">
    <source>
        <dbReference type="Proteomes" id="UP000242793"/>
    </source>
</evidence>
<evidence type="ECO:0000256" key="7">
    <source>
        <dbReference type="SAM" id="Phobius"/>
    </source>
</evidence>
<dbReference type="Proteomes" id="UP000242793">
    <property type="component" value="Chromosome"/>
</dbReference>
<dbReference type="Pfam" id="PF07690">
    <property type="entry name" value="MFS_1"/>
    <property type="match status" value="2"/>
</dbReference>
<dbReference type="InterPro" id="IPR036259">
    <property type="entry name" value="MFS_trans_sf"/>
</dbReference>
<keyword evidence="10" id="KW-1185">Reference proteome</keyword>
<dbReference type="PANTHER" id="PTHR23517">
    <property type="entry name" value="RESISTANCE PROTEIN MDTM, PUTATIVE-RELATED-RELATED"/>
    <property type="match status" value="1"/>
</dbReference>
<feature type="transmembrane region" description="Helical" evidence="7">
    <location>
        <begin position="369"/>
        <end position="391"/>
    </location>
</feature>
<feature type="transmembrane region" description="Helical" evidence="7">
    <location>
        <begin position="281"/>
        <end position="297"/>
    </location>
</feature>
<name>A0A1V0HL06_9ENTR</name>
<feature type="transmembrane region" description="Helical" evidence="7">
    <location>
        <begin position="344"/>
        <end position="363"/>
    </location>
</feature>
<evidence type="ECO:0000256" key="5">
    <source>
        <dbReference type="ARBA" id="ARBA00022989"/>
    </source>
</evidence>
<evidence type="ECO:0000256" key="2">
    <source>
        <dbReference type="ARBA" id="ARBA00022448"/>
    </source>
</evidence>
<feature type="transmembrane region" description="Helical" evidence="7">
    <location>
        <begin position="108"/>
        <end position="127"/>
    </location>
</feature>
<evidence type="ECO:0000256" key="3">
    <source>
        <dbReference type="ARBA" id="ARBA00022475"/>
    </source>
</evidence>
<protein>
    <recommendedName>
        <fullName evidence="8">Major facilitator superfamily (MFS) profile domain-containing protein</fullName>
    </recommendedName>
</protein>
<organism evidence="9 10">
    <name type="scientific">Candidatus Riesia pediculischaeffi</name>
    <dbReference type="NCBI Taxonomy" id="428411"/>
    <lineage>
        <taxon>Bacteria</taxon>
        <taxon>Pseudomonadati</taxon>
        <taxon>Pseudomonadota</taxon>
        <taxon>Gammaproteobacteria</taxon>
        <taxon>Enterobacterales</taxon>
        <taxon>Enterobacteriaceae</taxon>
        <taxon>Candidatus Riesia</taxon>
    </lineage>
</organism>